<dbReference type="GO" id="GO:0015204">
    <property type="term" value="F:urea transmembrane transporter activity"/>
    <property type="evidence" value="ECO:0007669"/>
    <property type="project" value="InterPro"/>
</dbReference>
<dbReference type="GO" id="GO:0005886">
    <property type="term" value="C:plasma membrane"/>
    <property type="evidence" value="ECO:0007669"/>
    <property type="project" value="UniProtKB-SubCell"/>
</dbReference>
<feature type="transmembrane region" description="Helical" evidence="8">
    <location>
        <begin position="39"/>
        <end position="55"/>
    </location>
</feature>
<gene>
    <name evidence="9" type="ORF">SAMN02745157_3619</name>
</gene>
<keyword evidence="6 8" id="KW-0472">Membrane</keyword>
<protein>
    <submittedName>
        <fullName evidence="9">Urea transporter</fullName>
    </submittedName>
</protein>
<dbReference type="AlphaFoldDB" id="A0A1M5H422"/>
<evidence type="ECO:0000256" key="4">
    <source>
        <dbReference type="ARBA" id="ARBA00022692"/>
    </source>
</evidence>
<dbReference type="EMBL" id="FQUP01000003">
    <property type="protein sequence ID" value="SHG10633.1"/>
    <property type="molecule type" value="Genomic_DNA"/>
</dbReference>
<evidence type="ECO:0000256" key="6">
    <source>
        <dbReference type="ARBA" id="ARBA00023136"/>
    </source>
</evidence>
<dbReference type="Gene3D" id="1.10.3430.10">
    <property type="entry name" value="Ammonium transporter AmtB like domains"/>
    <property type="match status" value="1"/>
</dbReference>
<dbReference type="Proteomes" id="UP000184485">
    <property type="component" value="Unassembled WGS sequence"/>
</dbReference>
<organism evidence="9 10">
    <name type="scientific">Kaistia soli DSM 19436</name>
    <dbReference type="NCBI Taxonomy" id="1122133"/>
    <lineage>
        <taxon>Bacteria</taxon>
        <taxon>Pseudomonadati</taxon>
        <taxon>Pseudomonadota</taxon>
        <taxon>Alphaproteobacteria</taxon>
        <taxon>Hyphomicrobiales</taxon>
        <taxon>Kaistiaceae</taxon>
        <taxon>Kaistia</taxon>
    </lineage>
</organism>
<name>A0A1M5H422_9HYPH</name>
<comment type="subcellular location">
    <subcellularLocation>
        <location evidence="1">Cell membrane</location>
        <topology evidence="1">Multi-pass membrane protein</topology>
    </subcellularLocation>
</comment>
<keyword evidence="3" id="KW-1003">Cell membrane</keyword>
<comment type="similarity">
    <text evidence="2">Belongs to the urea transporter family.</text>
</comment>
<feature type="transmembrane region" description="Helical" evidence="8">
    <location>
        <begin position="303"/>
        <end position="322"/>
    </location>
</feature>
<sequence length="327" mass="33311">MTEMASLLEAFERAAAASPLVRFVDVALRGLGQVMFQDNPLTGLFFLLAIIWGAVSTGQPFVAICGVLALVVSTGTALVVGVDRTAWRAGLYGFNGVLTGLALATFLTPGPMLVVFVVLGAAMSVIATLATQRWLAGHGIPGLTFPFVATSWLFLLASHGFAGVSGAGLPAGAVTAPAVMVATDPLHVVDFVSGVALSISQVFLKDSLVAALLFLAGLAVSSIPAALLAVAGALIAVIVAHLAGAESELVTGGLLGFSPVLTAVALGCVFARPAPRNLSYAAFATIVTVIAQVALNAALAPVALPALTMPFVLITWLFLMAWPAEKH</sequence>
<evidence type="ECO:0000256" key="2">
    <source>
        <dbReference type="ARBA" id="ARBA00005914"/>
    </source>
</evidence>
<feature type="site" description="Important for channel permeability" evidence="7">
    <location>
        <position position="308"/>
    </location>
</feature>
<dbReference type="STRING" id="1122133.SAMN02745157_3619"/>
<accession>A0A1M5H422</accession>
<feature type="transmembrane region" description="Helical" evidence="8">
    <location>
        <begin position="211"/>
        <end position="243"/>
    </location>
</feature>
<feature type="transmembrane region" description="Helical" evidence="8">
    <location>
        <begin position="278"/>
        <end position="297"/>
    </location>
</feature>
<evidence type="ECO:0000256" key="1">
    <source>
        <dbReference type="ARBA" id="ARBA00004651"/>
    </source>
</evidence>
<evidence type="ECO:0000313" key="10">
    <source>
        <dbReference type="Proteomes" id="UP000184485"/>
    </source>
</evidence>
<dbReference type="PANTHER" id="PTHR10464">
    <property type="entry name" value="UREA TRANSPORTER"/>
    <property type="match status" value="1"/>
</dbReference>
<dbReference type="PANTHER" id="PTHR10464:SF4">
    <property type="entry name" value="UREA TRANSPORTER"/>
    <property type="match status" value="1"/>
</dbReference>
<evidence type="ECO:0000313" key="9">
    <source>
        <dbReference type="EMBL" id="SHG10633.1"/>
    </source>
</evidence>
<dbReference type="InterPro" id="IPR004937">
    <property type="entry name" value="Urea_transporter"/>
</dbReference>
<evidence type="ECO:0000256" key="8">
    <source>
        <dbReference type="SAM" id="Phobius"/>
    </source>
</evidence>
<keyword evidence="4 8" id="KW-0812">Transmembrane</keyword>
<keyword evidence="10" id="KW-1185">Reference proteome</keyword>
<evidence type="ECO:0000256" key="5">
    <source>
        <dbReference type="ARBA" id="ARBA00022989"/>
    </source>
</evidence>
<feature type="transmembrane region" description="Helical" evidence="8">
    <location>
        <begin position="249"/>
        <end position="271"/>
    </location>
</feature>
<dbReference type="InterPro" id="IPR029020">
    <property type="entry name" value="Ammonium/urea_transptr"/>
</dbReference>
<keyword evidence="5 8" id="KW-1133">Transmembrane helix</keyword>
<feature type="transmembrane region" description="Helical" evidence="8">
    <location>
        <begin position="113"/>
        <end position="131"/>
    </location>
</feature>
<evidence type="ECO:0000256" key="3">
    <source>
        <dbReference type="ARBA" id="ARBA00022475"/>
    </source>
</evidence>
<feature type="transmembrane region" description="Helical" evidence="8">
    <location>
        <begin position="89"/>
        <end position="107"/>
    </location>
</feature>
<dbReference type="PIRSF" id="PIRSF016502">
    <property type="entry name" value="Urea_transporter"/>
    <property type="match status" value="1"/>
</dbReference>
<dbReference type="Pfam" id="PF03253">
    <property type="entry name" value="UT"/>
    <property type="match status" value="1"/>
</dbReference>
<proteinExistence type="inferred from homology"/>
<evidence type="ECO:0000256" key="7">
    <source>
        <dbReference type="PIRSR" id="PIRSR016502-1"/>
    </source>
</evidence>
<feature type="transmembrane region" description="Helical" evidence="8">
    <location>
        <begin position="61"/>
        <end position="82"/>
    </location>
</feature>
<feature type="transmembrane region" description="Helical" evidence="8">
    <location>
        <begin position="143"/>
        <end position="165"/>
    </location>
</feature>
<reference evidence="9 10" key="1">
    <citation type="submission" date="2016-11" db="EMBL/GenBank/DDBJ databases">
        <authorList>
            <person name="Jaros S."/>
            <person name="Januszkiewicz K."/>
            <person name="Wedrychowicz H."/>
        </authorList>
    </citation>
    <scope>NUCLEOTIDE SEQUENCE [LARGE SCALE GENOMIC DNA]</scope>
    <source>
        <strain evidence="9 10">DSM 19436</strain>
    </source>
</reference>